<evidence type="ECO:0000313" key="2">
    <source>
        <dbReference type="EMBL" id="MFC5908479.1"/>
    </source>
</evidence>
<protein>
    <submittedName>
        <fullName evidence="2">Uncharacterized protein</fullName>
    </submittedName>
</protein>
<feature type="compositionally biased region" description="Acidic residues" evidence="1">
    <location>
        <begin position="26"/>
        <end position="60"/>
    </location>
</feature>
<dbReference type="RefSeq" id="WP_380583475.1">
    <property type="nucleotide sequence ID" value="NZ_JBHSQJ010000059.1"/>
</dbReference>
<organism evidence="2 3">
    <name type="scientific">Streptacidiphilus monticola</name>
    <dbReference type="NCBI Taxonomy" id="2161674"/>
    <lineage>
        <taxon>Bacteria</taxon>
        <taxon>Bacillati</taxon>
        <taxon>Actinomycetota</taxon>
        <taxon>Actinomycetes</taxon>
        <taxon>Kitasatosporales</taxon>
        <taxon>Streptomycetaceae</taxon>
        <taxon>Streptacidiphilus</taxon>
    </lineage>
</organism>
<dbReference type="Proteomes" id="UP001596174">
    <property type="component" value="Unassembled WGS sequence"/>
</dbReference>
<reference evidence="3" key="1">
    <citation type="journal article" date="2019" name="Int. J. Syst. Evol. Microbiol.">
        <title>The Global Catalogue of Microorganisms (GCM) 10K type strain sequencing project: providing services to taxonomists for standard genome sequencing and annotation.</title>
        <authorList>
            <consortium name="The Broad Institute Genomics Platform"/>
            <consortium name="The Broad Institute Genome Sequencing Center for Infectious Disease"/>
            <person name="Wu L."/>
            <person name="Ma J."/>
        </authorList>
    </citation>
    <scope>NUCLEOTIDE SEQUENCE [LARGE SCALE GENOMIC DNA]</scope>
    <source>
        <strain evidence="3">JCM 4816</strain>
    </source>
</reference>
<evidence type="ECO:0000313" key="3">
    <source>
        <dbReference type="Proteomes" id="UP001596174"/>
    </source>
</evidence>
<keyword evidence="3" id="KW-1185">Reference proteome</keyword>
<proteinExistence type="predicted"/>
<sequence length="75" mass="8144">MLGETATKQTGGSAMSDLNDTALEAEAADPEDRLEELETEEEENALSPDELDLETPEADAAEQSAVVELDEDEYR</sequence>
<feature type="region of interest" description="Disordered" evidence="1">
    <location>
        <begin position="1"/>
        <end position="75"/>
    </location>
</feature>
<accession>A0ABW1G4B2</accession>
<comment type="caution">
    <text evidence="2">The sequence shown here is derived from an EMBL/GenBank/DDBJ whole genome shotgun (WGS) entry which is preliminary data.</text>
</comment>
<dbReference type="EMBL" id="JBHSQJ010000059">
    <property type="protein sequence ID" value="MFC5908479.1"/>
    <property type="molecule type" value="Genomic_DNA"/>
</dbReference>
<name>A0ABW1G4B2_9ACTN</name>
<gene>
    <name evidence="2" type="ORF">ACFP3V_14810</name>
</gene>
<feature type="compositionally biased region" description="Polar residues" evidence="1">
    <location>
        <begin position="1"/>
        <end position="19"/>
    </location>
</feature>
<evidence type="ECO:0000256" key="1">
    <source>
        <dbReference type="SAM" id="MobiDB-lite"/>
    </source>
</evidence>